<name>A0A0E0FCN1_9ORYZ</name>
<protein>
    <submittedName>
        <fullName evidence="1">Uncharacterized protein</fullName>
    </submittedName>
</protein>
<keyword evidence="2" id="KW-1185">Reference proteome</keyword>
<dbReference type="AlphaFoldDB" id="A0A0E0FCN1"/>
<evidence type="ECO:0000313" key="2">
    <source>
        <dbReference type="Proteomes" id="UP000008021"/>
    </source>
</evidence>
<evidence type="ECO:0000313" key="1">
    <source>
        <dbReference type="EnsemblPlants" id="OMERI12G09790.2"/>
    </source>
</evidence>
<dbReference type="Proteomes" id="UP000008021">
    <property type="component" value="Chromosome 12"/>
</dbReference>
<proteinExistence type="predicted"/>
<organism evidence="1">
    <name type="scientific">Oryza meridionalis</name>
    <dbReference type="NCBI Taxonomy" id="40149"/>
    <lineage>
        <taxon>Eukaryota</taxon>
        <taxon>Viridiplantae</taxon>
        <taxon>Streptophyta</taxon>
        <taxon>Embryophyta</taxon>
        <taxon>Tracheophyta</taxon>
        <taxon>Spermatophyta</taxon>
        <taxon>Magnoliopsida</taxon>
        <taxon>Liliopsida</taxon>
        <taxon>Poales</taxon>
        <taxon>Poaceae</taxon>
        <taxon>BOP clade</taxon>
        <taxon>Oryzoideae</taxon>
        <taxon>Oryzeae</taxon>
        <taxon>Oryzinae</taxon>
        <taxon>Oryza</taxon>
    </lineage>
</organism>
<reference evidence="1" key="1">
    <citation type="submission" date="2015-04" db="UniProtKB">
        <authorList>
            <consortium name="EnsemblPlants"/>
        </authorList>
    </citation>
    <scope>IDENTIFICATION</scope>
</reference>
<reference evidence="1" key="2">
    <citation type="submission" date="2018-05" db="EMBL/GenBank/DDBJ databases">
        <title>OmerRS3 (Oryza meridionalis Reference Sequence Version 3).</title>
        <authorList>
            <person name="Zhang J."/>
            <person name="Kudrna D."/>
            <person name="Lee S."/>
            <person name="Talag J."/>
            <person name="Welchert J."/>
            <person name="Wing R.A."/>
        </authorList>
    </citation>
    <scope>NUCLEOTIDE SEQUENCE [LARGE SCALE GENOMIC DNA]</scope>
    <source>
        <strain evidence="1">cv. OR44</strain>
    </source>
</reference>
<dbReference type="Gramene" id="OMERI12G09790.2">
    <property type="protein sequence ID" value="OMERI12G09790.2"/>
    <property type="gene ID" value="OMERI12G09790"/>
</dbReference>
<dbReference type="EnsemblPlants" id="OMERI12G09790.2">
    <property type="protein sequence ID" value="OMERI12G09790.2"/>
    <property type="gene ID" value="OMERI12G09790"/>
</dbReference>
<accession>A0A0E0FCN1</accession>
<sequence length="97" mass="10967">MYPATQRRRRLKIVDDGAACTAGGQVSPMMRHGFGPPGPQNLQGHFYLPAKVTVRMCSSITLLPQVNMYHVFLYGLEKACFSHENPLPRTNPYWECN</sequence>